<dbReference type="PANTHER" id="PTHR30535">
    <property type="entry name" value="VITAMIN B12-BINDING PROTEIN"/>
    <property type="match status" value="1"/>
</dbReference>
<feature type="signal peptide" evidence="2">
    <location>
        <begin position="1"/>
        <end position="39"/>
    </location>
</feature>
<evidence type="ECO:0000313" key="4">
    <source>
        <dbReference type="EMBL" id="MBM7509915.1"/>
    </source>
</evidence>
<evidence type="ECO:0000256" key="2">
    <source>
        <dbReference type="SAM" id="SignalP"/>
    </source>
</evidence>
<comment type="similarity">
    <text evidence="1">Belongs to the bacterial solute-binding protein 8 family.</text>
</comment>
<keyword evidence="2" id="KW-0732">Signal</keyword>
<sequence>MRPCRSTSTHPRRGPRSLRPLAAPAALALVLVASGCAGAPEPRAGASTAEAAGFPVEISSCGHTSTLERPAERAVTMNQGATEVALALGVEDRLVGTAYLDDRVPRRWAAAYAGVPVLSPEYPTREELLAVEPDLVYGAYASAFDAGAAGSRAELESSGTHAYLSPFGCDDADQRPDASFAAVWEEVDAVAAAFGVPARAARLRAEQEQQLAALEAERAGAGLDVLWYDSGDKTPYVGAGAGGPQLVLDAVGATNVFADQPGSWVEASWEKVVEADPDVVVLADASWSSAAEKVAYLAADPVLGGLRAVREQRFVTVAFSESTAGVRLVDGAVSVAQQLAGLDAS</sequence>
<evidence type="ECO:0000313" key="5">
    <source>
        <dbReference type="Proteomes" id="UP000732378"/>
    </source>
</evidence>
<protein>
    <submittedName>
        <fullName evidence="4">Iron complex transport system substrate-binding protein</fullName>
    </submittedName>
</protein>
<dbReference type="RefSeq" id="WP_193667444.1">
    <property type="nucleotide sequence ID" value="NZ_JACDTV010000002.1"/>
</dbReference>
<dbReference type="PANTHER" id="PTHR30535:SF7">
    <property type="entry name" value="IRON(III) DICITRATE-BINDING PROTEIN"/>
    <property type="match status" value="1"/>
</dbReference>
<comment type="caution">
    <text evidence="4">The sequence shown here is derived from an EMBL/GenBank/DDBJ whole genome shotgun (WGS) entry which is preliminary data.</text>
</comment>
<keyword evidence="5" id="KW-1185">Reference proteome</keyword>
<dbReference type="PROSITE" id="PS50983">
    <property type="entry name" value="FE_B12_PBP"/>
    <property type="match status" value="1"/>
</dbReference>
<feature type="domain" description="Fe/B12 periplasmic-binding" evidence="3">
    <location>
        <begin position="73"/>
        <end position="345"/>
    </location>
</feature>
<evidence type="ECO:0000256" key="1">
    <source>
        <dbReference type="ARBA" id="ARBA00008814"/>
    </source>
</evidence>
<proteinExistence type="inferred from homology"/>
<feature type="chain" id="PRO_5045402221" evidence="2">
    <location>
        <begin position="40"/>
        <end position="345"/>
    </location>
</feature>
<dbReference type="Pfam" id="PF01497">
    <property type="entry name" value="Peripla_BP_2"/>
    <property type="match status" value="1"/>
</dbReference>
<accession>A0ABS2MFF3</accession>
<gene>
    <name evidence="4" type="ORF">JOE61_003729</name>
</gene>
<dbReference type="EMBL" id="JAFBBZ010000001">
    <property type="protein sequence ID" value="MBM7509915.1"/>
    <property type="molecule type" value="Genomic_DNA"/>
</dbReference>
<organism evidence="4 5">
    <name type="scientific">Nocardioides salarius</name>
    <dbReference type="NCBI Taxonomy" id="374513"/>
    <lineage>
        <taxon>Bacteria</taxon>
        <taxon>Bacillati</taxon>
        <taxon>Actinomycetota</taxon>
        <taxon>Actinomycetes</taxon>
        <taxon>Propionibacteriales</taxon>
        <taxon>Nocardioidaceae</taxon>
        <taxon>Nocardioides</taxon>
    </lineage>
</organism>
<name>A0ABS2MFF3_9ACTN</name>
<dbReference type="InterPro" id="IPR002491">
    <property type="entry name" value="ABC_transptr_periplasmic_BD"/>
</dbReference>
<dbReference type="InterPro" id="IPR050902">
    <property type="entry name" value="ABC_Transporter_SBP"/>
</dbReference>
<dbReference type="Gene3D" id="3.40.50.1980">
    <property type="entry name" value="Nitrogenase molybdenum iron protein domain"/>
    <property type="match status" value="2"/>
</dbReference>
<dbReference type="Proteomes" id="UP000732378">
    <property type="component" value="Unassembled WGS sequence"/>
</dbReference>
<reference evidence="4 5" key="1">
    <citation type="submission" date="2021-01" db="EMBL/GenBank/DDBJ databases">
        <title>Sequencing the genomes of 1000 actinobacteria strains.</title>
        <authorList>
            <person name="Klenk H.-P."/>
        </authorList>
    </citation>
    <scope>NUCLEOTIDE SEQUENCE [LARGE SCALE GENOMIC DNA]</scope>
    <source>
        <strain evidence="4 5">DSM 18239</strain>
    </source>
</reference>
<evidence type="ECO:0000259" key="3">
    <source>
        <dbReference type="PROSITE" id="PS50983"/>
    </source>
</evidence>
<dbReference type="SUPFAM" id="SSF53807">
    <property type="entry name" value="Helical backbone' metal receptor"/>
    <property type="match status" value="1"/>
</dbReference>